<proteinExistence type="predicted"/>
<evidence type="ECO:0008006" key="4">
    <source>
        <dbReference type="Google" id="ProtNLM"/>
    </source>
</evidence>
<reference evidence="2 3" key="1">
    <citation type="submission" date="2017-06" db="EMBL/GenBank/DDBJ databases">
        <title>Genome sequencing of cyanobaciteial culture collection at National Institute for Environmental Studies (NIES).</title>
        <authorList>
            <person name="Hirose Y."/>
            <person name="Shimura Y."/>
            <person name="Fujisawa T."/>
            <person name="Nakamura Y."/>
            <person name="Kawachi M."/>
        </authorList>
    </citation>
    <scope>NUCLEOTIDE SEQUENCE [LARGE SCALE GENOMIC DNA]</scope>
    <source>
        <strain evidence="2 3">NIES-23</strain>
    </source>
</reference>
<feature type="region of interest" description="Disordered" evidence="1">
    <location>
        <begin position="123"/>
        <end position="158"/>
    </location>
</feature>
<dbReference type="Proteomes" id="UP000217507">
    <property type="component" value="Chromosome"/>
</dbReference>
<accession>A0A1Z4KFC8</accession>
<name>A0A1Z4KFC8_ANAVA</name>
<organism evidence="2 3">
    <name type="scientific">Trichormus variabilis NIES-23</name>
    <dbReference type="NCBI Taxonomy" id="1973479"/>
    <lineage>
        <taxon>Bacteria</taxon>
        <taxon>Bacillati</taxon>
        <taxon>Cyanobacteriota</taxon>
        <taxon>Cyanophyceae</taxon>
        <taxon>Nostocales</taxon>
        <taxon>Nostocaceae</taxon>
        <taxon>Trichormus</taxon>
    </lineage>
</organism>
<protein>
    <recommendedName>
        <fullName evidence="4">Chromosome partition protein Smc</fullName>
    </recommendedName>
</protein>
<dbReference type="EMBL" id="AP018216">
    <property type="protein sequence ID" value="BAY67691.1"/>
    <property type="molecule type" value="Genomic_DNA"/>
</dbReference>
<evidence type="ECO:0000256" key="1">
    <source>
        <dbReference type="SAM" id="MobiDB-lite"/>
    </source>
</evidence>
<evidence type="ECO:0000313" key="2">
    <source>
        <dbReference type="EMBL" id="BAY67691.1"/>
    </source>
</evidence>
<gene>
    <name evidence="2" type="ORF">NIES23_04690</name>
</gene>
<dbReference type="AlphaFoldDB" id="A0A1Z4KFC8"/>
<evidence type="ECO:0000313" key="3">
    <source>
        <dbReference type="Proteomes" id="UP000217507"/>
    </source>
</evidence>
<feature type="compositionally biased region" description="Basic and acidic residues" evidence="1">
    <location>
        <begin position="148"/>
        <end position="158"/>
    </location>
</feature>
<sequence>MAESSEIGQHLTQQWLTEIQTLKQQLIEQQQERDAAWESAEKWRKLYNTEAEQRRTDTDFFRQTIASLKAEIQQLKGIDGQTLPDAAASAGVQQELAQIRTVEDLKAKLVDVIKERDRLRQALKTEQENHAQTRKSLTTALGDAIDSLAKERGRGSGE</sequence>